<evidence type="ECO:0000256" key="4">
    <source>
        <dbReference type="ARBA" id="ARBA00022673"/>
    </source>
</evidence>
<dbReference type="Gene3D" id="1.20.120.350">
    <property type="entry name" value="Voltage-gated potassium channels. Chain C"/>
    <property type="match status" value="1"/>
</dbReference>
<evidence type="ECO:0000256" key="12">
    <source>
        <dbReference type="ARBA" id="ARBA00023180"/>
    </source>
</evidence>
<sequence length="590" mass="66280">MGVIILNCITLGMYQPCNDVVCTSTRCQVLAGFDHFIFAFFCMEMFVKLMAMGVYGKETYLAETWNRLDMFIVIAGGVEYAANSEDLSLSAIRTIRVLRPLRAINRIPSMRILVMLLLDTLPMLGNVLLLCFFVFFIFGIVGVQLWAGMLRNRCFLDMPENISIDGVELPEYFKLEHGKDFICSKPYTGGITKCNELPPSRYVGQLCNGSLIPGITNLSLYNNADQCINWNQYYSTCKAGMHNPFQGAISFDNIGLAWVAIFQVISLAGWVNIMYFIQDAHSFWDWIYFVSLIVIGAFFMINLCLVVIATQFSETKKREMERMLQERKRFHSTSTLASNSEPGSCYDEIIKYIAHLWRRARRKLNRIFRRNQWGQRKVVEKGISLQRKRRKKKAPPPHHSSHLHPRYHPSSLTSPQKYRMVSSVSNIVDSSLQAPRASPEVSDIDPSSSPQWPNHLVVANDISADPSSESLPLMPKAATDVTESSVAHETNLLVAPSSGVHANHLSRTPSLNRSNSGPTVRSSSSLAPPSGSYLGANPVAGTDDCEAGQTNLSMDDTGEWETCITRNITASTGYWIDITNRCQMHYFLLV</sequence>
<evidence type="ECO:0000256" key="15">
    <source>
        <dbReference type="SAM" id="Phobius"/>
    </source>
</evidence>
<dbReference type="GO" id="GO:0005891">
    <property type="term" value="C:voltage-gated calcium channel complex"/>
    <property type="evidence" value="ECO:0007669"/>
    <property type="project" value="InterPro"/>
</dbReference>
<feature type="transmembrane region" description="Helical" evidence="15">
    <location>
        <begin position="283"/>
        <end position="310"/>
    </location>
</feature>
<evidence type="ECO:0000256" key="1">
    <source>
        <dbReference type="ARBA" id="ARBA00004141"/>
    </source>
</evidence>
<dbReference type="PANTHER" id="PTHR45628:SF22">
    <property type="entry name" value="VOLTAGE-DEPENDENT T-TYPE CALCIUM CHANNEL SUBUNIT ALPHA"/>
    <property type="match status" value="1"/>
</dbReference>
<keyword evidence="3" id="KW-0109">Calcium transport</keyword>
<keyword evidence="12" id="KW-0325">Glycoprotein</keyword>
<keyword evidence="18" id="KW-1185">Reference proteome</keyword>
<evidence type="ECO:0000259" key="16">
    <source>
        <dbReference type="Pfam" id="PF00520"/>
    </source>
</evidence>
<evidence type="ECO:0000256" key="13">
    <source>
        <dbReference type="ARBA" id="ARBA00023303"/>
    </source>
</evidence>
<feature type="region of interest" description="Disordered" evidence="14">
    <location>
        <begin position="495"/>
        <end position="553"/>
    </location>
</feature>
<dbReference type="InterPro" id="IPR050599">
    <property type="entry name" value="VDCC_alpha-1_subunit"/>
</dbReference>
<keyword evidence="5 15" id="KW-0812">Transmembrane</keyword>
<feature type="region of interest" description="Disordered" evidence="14">
    <location>
        <begin position="379"/>
        <end position="414"/>
    </location>
</feature>
<dbReference type="AlphaFoldDB" id="A0AAD9L3Y6"/>
<evidence type="ECO:0000256" key="5">
    <source>
        <dbReference type="ARBA" id="ARBA00022692"/>
    </source>
</evidence>
<dbReference type="GO" id="GO:0098703">
    <property type="term" value="P:calcium ion import across plasma membrane"/>
    <property type="evidence" value="ECO:0007669"/>
    <property type="project" value="TreeGrafter"/>
</dbReference>
<dbReference type="PANTHER" id="PTHR45628">
    <property type="entry name" value="VOLTAGE-DEPENDENT CALCIUM CHANNEL TYPE A SUBUNIT ALPHA-1"/>
    <property type="match status" value="1"/>
</dbReference>
<dbReference type="Gene3D" id="1.10.287.70">
    <property type="match status" value="1"/>
</dbReference>
<protein>
    <recommendedName>
        <fullName evidence="16">Ion transport domain-containing protein</fullName>
    </recommendedName>
</protein>
<dbReference type="PRINTS" id="PR01629">
    <property type="entry name" value="TVDCCALPHA1"/>
</dbReference>
<feature type="transmembrane region" description="Helical" evidence="15">
    <location>
        <begin position="127"/>
        <end position="148"/>
    </location>
</feature>
<dbReference type="SUPFAM" id="SSF81324">
    <property type="entry name" value="Voltage-gated potassium channels"/>
    <property type="match status" value="1"/>
</dbReference>
<keyword evidence="6" id="KW-0677">Repeat</keyword>
<dbReference type="Pfam" id="PF00520">
    <property type="entry name" value="Ion_trans"/>
    <property type="match status" value="1"/>
</dbReference>
<feature type="transmembrane region" description="Helical" evidence="15">
    <location>
        <begin position="36"/>
        <end position="55"/>
    </location>
</feature>
<evidence type="ECO:0000256" key="14">
    <source>
        <dbReference type="SAM" id="MobiDB-lite"/>
    </source>
</evidence>
<keyword evidence="11 15" id="KW-0472">Membrane</keyword>
<evidence type="ECO:0000256" key="10">
    <source>
        <dbReference type="ARBA" id="ARBA00023065"/>
    </source>
</evidence>
<evidence type="ECO:0000256" key="8">
    <source>
        <dbReference type="ARBA" id="ARBA00022882"/>
    </source>
</evidence>
<keyword evidence="7" id="KW-0106">Calcium</keyword>
<keyword evidence="8" id="KW-0851">Voltage-gated channel</keyword>
<dbReference type="EMBL" id="JAODUO010000342">
    <property type="protein sequence ID" value="KAK2182656.1"/>
    <property type="molecule type" value="Genomic_DNA"/>
</dbReference>
<dbReference type="InterPro" id="IPR027359">
    <property type="entry name" value="Volt_channel_dom_sf"/>
</dbReference>
<organism evidence="17 18">
    <name type="scientific">Ridgeia piscesae</name>
    <name type="common">Tubeworm</name>
    <dbReference type="NCBI Taxonomy" id="27915"/>
    <lineage>
        <taxon>Eukaryota</taxon>
        <taxon>Metazoa</taxon>
        <taxon>Spiralia</taxon>
        <taxon>Lophotrochozoa</taxon>
        <taxon>Annelida</taxon>
        <taxon>Polychaeta</taxon>
        <taxon>Sedentaria</taxon>
        <taxon>Canalipalpata</taxon>
        <taxon>Sabellida</taxon>
        <taxon>Siboglinidae</taxon>
        <taxon>Ridgeia</taxon>
    </lineage>
</organism>
<evidence type="ECO:0000256" key="3">
    <source>
        <dbReference type="ARBA" id="ARBA00022568"/>
    </source>
</evidence>
<evidence type="ECO:0000256" key="7">
    <source>
        <dbReference type="ARBA" id="ARBA00022837"/>
    </source>
</evidence>
<evidence type="ECO:0000256" key="9">
    <source>
        <dbReference type="ARBA" id="ARBA00022989"/>
    </source>
</evidence>
<dbReference type="InterPro" id="IPR005445">
    <property type="entry name" value="VDCC_T_a1"/>
</dbReference>
<evidence type="ECO:0000313" key="17">
    <source>
        <dbReference type="EMBL" id="KAK2182656.1"/>
    </source>
</evidence>
<keyword evidence="2" id="KW-0813">Transport</keyword>
<dbReference type="GO" id="GO:0008331">
    <property type="term" value="F:high voltage-gated calcium channel activity"/>
    <property type="evidence" value="ECO:0007669"/>
    <property type="project" value="TreeGrafter"/>
</dbReference>
<evidence type="ECO:0000256" key="2">
    <source>
        <dbReference type="ARBA" id="ARBA00022448"/>
    </source>
</evidence>
<comment type="subcellular location">
    <subcellularLocation>
        <location evidence="1">Membrane</location>
        <topology evidence="1">Multi-pass membrane protein</topology>
    </subcellularLocation>
</comment>
<dbReference type="InterPro" id="IPR005821">
    <property type="entry name" value="Ion_trans_dom"/>
</dbReference>
<feature type="transmembrane region" description="Helical" evidence="15">
    <location>
        <begin position="256"/>
        <end position="277"/>
    </location>
</feature>
<name>A0AAD9L3Y6_RIDPI</name>
<reference evidence="17" key="1">
    <citation type="journal article" date="2023" name="Mol. Biol. Evol.">
        <title>Third-Generation Sequencing Reveals the Adaptive Role of the Epigenome in Three Deep-Sea Polychaetes.</title>
        <authorList>
            <person name="Perez M."/>
            <person name="Aroh O."/>
            <person name="Sun Y."/>
            <person name="Lan Y."/>
            <person name="Juniper S.K."/>
            <person name="Young C.R."/>
            <person name="Angers B."/>
            <person name="Qian P.Y."/>
        </authorList>
    </citation>
    <scope>NUCLEOTIDE SEQUENCE</scope>
    <source>
        <strain evidence="17">R07B-5</strain>
    </source>
</reference>
<keyword evidence="4" id="KW-0107">Calcium channel</keyword>
<evidence type="ECO:0000256" key="6">
    <source>
        <dbReference type="ARBA" id="ARBA00022737"/>
    </source>
</evidence>
<feature type="domain" description="Ion transport" evidence="16">
    <location>
        <begin position="2"/>
        <end position="319"/>
    </location>
</feature>
<evidence type="ECO:0000256" key="11">
    <source>
        <dbReference type="ARBA" id="ARBA00023136"/>
    </source>
</evidence>
<proteinExistence type="predicted"/>
<comment type="caution">
    <text evidence="17">The sequence shown here is derived from an EMBL/GenBank/DDBJ whole genome shotgun (WGS) entry which is preliminary data.</text>
</comment>
<gene>
    <name evidence="17" type="ORF">NP493_342g02010</name>
</gene>
<keyword evidence="13" id="KW-0407">Ion channel</keyword>
<keyword evidence="9 15" id="KW-1133">Transmembrane helix</keyword>
<feature type="compositionally biased region" description="Polar residues" evidence="14">
    <location>
        <begin position="505"/>
        <end position="521"/>
    </location>
</feature>
<feature type="compositionally biased region" description="Low complexity" evidence="14">
    <location>
        <begin position="522"/>
        <end position="535"/>
    </location>
</feature>
<evidence type="ECO:0000313" key="18">
    <source>
        <dbReference type="Proteomes" id="UP001209878"/>
    </source>
</evidence>
<keyword evidence="10" id="KW-0406">Ion transport</keyword>
<accession>A0AAD9L3Y6</accession>
<dbReference type="Proteomes" id="UP001209878">
    <property type="component" value="Unassembled WGS sequence"/>
</dbReference>
<feature type="region of interest" description="Disordered" evidence="14">
    <location>
        <begin position="431"/>
        <end position="454"/>
    </location>
</feature>
<feature type="compositionally biased region" description="Basic residues" evidence="14">
    <location>
        <begin position="386"/>
        <end position="407"/>
    </location>
</feature>